<reference evidence="1 2" key="1">
    <citation type="submission" date="2019-07" db="EMBL/GenBank/DDBJ databases">
        <title>Flavobacterium sp. nov., isolated from glacier ice.</title>
        <authorList>
            <person name="Liu Q."/>
            <person name="Xin Y.-H."/>
        </authorList>
    </citation>
    <scope>NUCLEOTIDE SEQUENCE [LARGE SCALE GENOMIC DNA]</scope>
    <source>
        <strain evidence="1 2">ZT4R6</strain>
    </source>
</reference>
<protein>
    <submittedName>
        <fullName evidence="1">Uncharacterized protein</fullName>
    </submittedName>
</protein>
<organism evidence="1 2">
    <name type="scientific">Flavobacterium zepuense</name>
    <dbReference type="NCBI Taxonomy" id="2593302"/>
    <lineage>
        <taxon>Bacteria</taxon>
        <taxon>Pseudomonadati</taxon>
        <taxon>Bacteroidota</taxon>
        <taxon>Flavobacteriia</taxon>
        <taxon>Flavobacteriales</taxon>
        <taxon>Flavobacteriaceae</taxon>
        <taxon>Flavobacterium</taxon>
    </lineage>
</organism>
<dbReference type="Proteomes" id="UP000320643">
    <property type="component" value="Unassembled WGS sequence"/>
</dbReference>
<accession>A0A552V7M3</accession>
<dbReference type="EMBL" id="VJVZ01000002">
    <property type="protein sequence ID" value="TRW26458.1"/>
    <property type="molecule type" value="Genomic_DNA"/>
</dbReference>
<dbReference type="InterPro" id="IPR046702">
    <property type="entry name" value="DUF6572"/>
</dbReference>
<proteinExistence type="predicted"/>
<evidence type="ECO:0000313" key="2">
    <source>
        <dbReference type="Proteomes" id="UP000320643"/>
    </source>
</evidence>
<evidence type="ECO:0000313" key="1">
    <source>
        <dbReference type="EMBL" id="TRW26458.1"/>
    </source>
</evidence>
<sequence length="106" mass="12284">MAVDNEDVIDAISTDSDDVVVLTINDHLEWDENNLHLLILQKKINAYLDVLQNGQIYESYPSAVGKKIRIQLVFKYLTDAIAEDFLNQTQIFLKDNGFDFQYHHLK</sequence>
<dbReference type="AlphaFoldDB" id="A0A552V7M3"/>
<keyword evidence="2" id="KW-1185">Reference proteome</keyword>
<comment type="caution">
    <text evidence="1">The sequence shown here is derived from an EMBL/GenBank/DDBJ whole genome shotgun (WGS) entry which is preliminary data.</text>
</comment>
<gene>
    <name evidence="1" type="ORF">FMM05_03500</name>
</gene>
<dbReference type="Pfam" id="PF20212">
    <property type="entry name" value="DUF6572"/>
    <property type="match status" value="1"/>
</dbReference>
<dbReference type="OrthoDB" id="2229810at2"/>
<dbReference type="RefSeq" id="WP_143371961.1">
    <property type="nucleotide sequence ID" value="NZ_VJVZ01000002.1"/>
</dbReference>
<name>A0A552V7M3_9FLAO</name>